<reference evidence="2 3" key="1">
    <citation type="journal article" date="2024" name="Nat. Commun.">
        <title>Phylogenomics reveals the evolutionary origins of lichenization in chlorophyte algae.</title>
        <authorList>
            <person name="Puginier C."/>
            <person name="Libourel C."/>
            <person name="Otte J."/>
            <person name="Skaloud P."/>
            <person name="Haon M."/>
            <person name="Grisel S."/>
            <person name="Petersen M."/>
            <person name="Berrin J.G."/>
            <person name="Delaux P.M."/>
            <person name="Dal Grande F."/>
            <person name="Keller J."/>
        </authorList>
    </citation>
    <scope>NUCLEOTIDE SEQUENCE [LARGE SCALE GENOMIC DNA]</scope>
    <source>
        <strain evidence="2 3">SAG 245.80</strain>
    </source>
</reference>
<dbReference type="GO" id="GO:0005783">
    <property type="term" value="C:endoplasmic reticulum"/>
    <property type="evidence" value="ECO:0007669"/>
    <property type="project" value="TreeGrafter"/>
</dbReference>
<sequence>MAPLKKIGEFVVALGEGTPKQGEENALSPVYRNVLAKDGFPKLEGMSTLHEMFESSVRRFGDCDCLGWRPQEGDSFGPYKWWTYREVHGKAKVLASALKDAGIKAGEKVGIYASNSPEWMLCILASNRSSISVVPLYDSLGETAVEYTVNHSSTALVFVQASKLGLMAKAVPTVKGSLRAVVVWGGSDAAAEAAVKKEGVKLYTWDDFLAMGEKKPAEPVPPKADDIATIMYTSGTTGNPKGVVITHATLLACITGLQGYIREVGADIRPGDAMLSYLTLAHIFGRAAEEFFLSVGAAIGYWQGDVRKLTDDITALKPTVFPAVPRVLERIQSGIQGKLKAAAWPVRALIGLAMRWKLSRIRAGRPVQKAAPLLDWMLFNRLRAGFGGRVRFILSGGAPLSTGVAEFLSVALCCPVFQGYGLTETCAASFLALARQSNAGTVGPPTSQVELRFEGSEELGYDPLGTPPKGEICLRGPLIAIDPGLLKPCLQQLMCMASWAADADGFFHTGDVGELTADGCLRVVDRIKNMFKLAQGEYVAAEHLENKYVGADVVEQMWVYGNSYESFLVAVVVPNKRELTSWAKEQGGLPSDFNQLCATPQAAQYVVEELAKVSKKERLKGFERIPAVVLTPEQFSTDNDLMTPSFKLKRPQLQKHFQKQLDETYAAEKKRLASKSK</sequence>
<evidence type="ECO:0000313" key="2">
    <source>
        <dbReference type="EMBL" id="KAK9826908.1"/>
    </source>
</evidence>
<dbReference type="Proteomes" id="UP001445335">
    <property type="component" value="Unassembled WGS sequence"/>
</dbReference>
<evidence type="ECO:0000259" key="1">
    <source>
        <dbReference type="Pfam" id="PF00501"/>
    </source>
</evidence>
<dbReference type="PROSITE" id="PS00455">
    <property type="entry name" value="AMP_BINDING"/>
    <property type="match status" value="1"/>
</dbReference>
<dbReference type="EMBL" id="JALJOU010000061">
    <property type="protein sequence ID" value="KAK9826908.1"/>
    <property type="molecule type" value="Genomic_DNA"/>
</dbReference>
<dbReference type="GO" id="GO:0004467">
    <property type="term" value="F:long-chain fatty acid-CoA ligase activity"/>
    <property type="evidence" value="ECO:0007669"/>
    <property type="project" value="TreeGrafter"/>
</dbReference>
<proteinExistence type="predicted"/>
<dbReference type="GO" id="GO:0016020">
    <property type="term" value="C:membrane"/>
    <property type="evidence" value="ECO:0007669"/>
    <property type="project" value="TreeGrafter"/>
</dbReference>
<dbReference type="InterPro" id="IPR042099">
    <property type="entry name" value="ANL_N_sf"/>
</dbReference>
<dbReference type="PANTHER" id="PTHR43272">
    <property type="entry name" value="LONG-CHAIN-FATTY-ACID--COA LIGASE"/>
    <property type="match status" value="1"/>
</dbReference>
<protein>
    <recommendedName>
        <fullName evidence="1">AMP-dependent synthetase/ligase domain-containing protein</fullName>
    </recommendedName>
</protein>
<name>A0AAW1QZF7_9CHLO</name>
<dbReference type="AlphaFoldDB" id="A0AAW1QZF7"/>
<organism evidence="2 3">
    <name type="scientific">Elliptochloris bilobata</name>
    <dbReference type="NCBI Taxonomy" id="381761"/>
    <lineage>
        <taxon>Eukaryota</taxon>
        <taxon>Viridiplantae</taxon>
        <taxon>Chlorophyta</taxon>
        <taxon>core chlorophytes</taxon>
        <taxon>Trebouxiophyceae</taxon>
        <taxon>Trebouxiophyceae incertae sedis</taxon>
        <taxon>Elliptochloris clade</taxon>
        <taxon>Elliptochloris</taxon>
    </lineage>
</organism>
<accession>A0AAW1QZF7</accession>
<keyword evidence="3" id="KW-1185">Reference proteome</keyword>
<dbReference type="SUPFAM" id="SSF56801">
    <property type="entry name" value="Acetyl-CoA synthetase-like"/>
    <property type="match status" value="1"/>
</dbReference>
<dbReference type="InterPro" id="IPR000873">
    <property type="entry name" value="AMP-dep_synth/lig_dom"/>
</dbReference>
<gene>
    <name evidence="2" type="ORF">WJX81_008264</name>
</gene>
<dbReference type="PANTHER" id="PTHR43272:SF3">
    <property type="entry name" value="LONG CHAIN ACYL-COA SYNTHETASE 4"/>
    <property type="match status" value="1"/>
</dbReference>
<dbReference type="InterPro" id="IPR020845">
    <property type="entry name" value="AMP-binding_CS"/>
</dbReference>
<feature type="domain" description="AMP-dependent synthetase/ligase" evidence="1">
    <location>
        <begin position="57"/>
        <end position="480"/>
    </location>
</feature>
<evidence type="ECO:0000313" key="3">
    <source>
        <dbReference type="Proteomes" id="UP001445335"/>
    </source>
</evidence>
<dbReference type="Gene3D" id="3.40.50.12780">
    <property type="entry name" value="N-terminal domain of ligase-like"/>
    <property type="match status" value="1"/>
</dbReference>
<dbReference type="Pfam" id="PF00501">
    <property type="entry name" value="AMP-binding"/>
    <property type="match status" value="1"/>
</dbReference>
<comment type="caution">
    <text evidence="2">The sequence shown here is derived from an EMBL/GenBank/DDBJ whole genome shotgun (WGS) entry which is preliminary data.</text>
</comment>